<dbReference type="InterPro" id="IPR006076">
    <property type="entry name" value="FAD-dep_OxRdtase"/>
</dbReference>
<dbReference type="Gene3D" id="3.30.9.10">
    <property type="entry name" value="D-Amino Acid Oxidase, subunit A, domain 2"/>
    <property type="match status" value="2"/>
</dbReference>
<dbReference type="PANTHER" id="PTHR13847">
    <property type="entry name" value="SARCOSINE DEHYDROGENASE-RELATED"/>
    <property type="match status" value="1"/>
</dbReference>
<evidence type="ECO:0000259" key="3">
    <source>
        <dbReference type="Pfam" id="PF01266"/>
    </source>
</evidence>
<organism evidence="4 5">
    <name type="scientific">Hyphococcus aureus</name>
    <dbReference type="NCBI Taxonomy" id="2666033"/>
    <lineage>
        <taxon>Bacteria</taxon>
        <taxon>Pseudomonadati</taxon>
        <taxon>Pseudomonadota</taxon>
        <taxon>Alphaproteobacteria</taxon>
        <taxon>Parvularculales</taxon>
        <taxon>Parvularculaceae</taxon>
        <taxon>Hyphococcus</taxon>
    </lineage>
</organism>
<dbReference type="Proteomes" id="UP001596116">
    <property type="component" value="Unassembled WGS sequence"/>
</dbReference>
<dbReference type="RefSeq" id="WP_379882886.1">
    <property type="nucleotide sequence ID" value="NZ_JBHPON010000002.1"/>
</dbReference>
<dbReference type="EC" id="1.-.-.-" evidence="4"/>
<accession>A0ABW1KUV4</accession>
<evidence type="ECO:0000256" key="2">
    <source>
        <dbReference type="ARBA" id="ARBA00023002"/>
    </source>
</evidence>
<name>A0ABW1KUV4_9PROT</name>
<dbReference type="EMBL" id="JBHPON010000002">
    <property type="protein sequence ID" value="MFC6035893.1"/>
    <property type="molecule type" value="Genomic_DNA"/>
</dbReference>
<feature type="domain" description="FAD dependent oxidoreductase" evidence="3">
    <location>
        <begin position="21"/>
        <end position="412"/>
    </location>
</feature>
<keyword evidence="5" id="KW-1185">Reference proteome</keyword>
<evidence type="ECO:0000313" key="5">
    <source>
        <dbReference type="Proteomes" id="UP001596116"/>
    </source>
</evidence>
<dbReference type="SUPFAM" id="SSF51905">
    <property type="entry name" value="FAD/NAD(P)-binding domain"/>
    <property type="match status" value="1"/>
</dbReference>
<keyword evidence="2 4" id="KW-0560">Oxidoreductase</keyword>
<reference evidence="4 5" key="1">
    <citation type="submission" date="2024-09" db="EMBL/GenBank/DDBJ databases">
        <authorList>
            <person name="Zhang Z.-H."/>
        </authorList>
    </citation>
    <scope>NUCLEOTIDE SEQUENCE [LARGE SCALE GENOMIC DNA]</scope>
    <source>
        <strain evidence="4 5">HHTR114</strain>
    </source>
</reference>
<gene>
    <name evidence="4" type="ORF">ACFMB1_10080</name>
</gene>
<protein>
    <submittedName>
        <fullName evidence="4">NAD(P)/FAD-dependent oxidoreductase</fullName>
        <ecNumber evidence="4">1.-.-.-</ecNumber>
    </submittedName>
</protein>
<evidence type="ECO:0000313" key="4">
    <source>
        <dbReference type="EMBL" id="MFC6035893.1"/>
    </source>
</evidence>
<comment type="caution">
    <text evidence="4">The sequence shown here is derived from an EMBL/GenBank/DDBJ whole genome shotgun (WGS) entry which is preliminary data.</text>
</comment>
<evidence type="ECO:0000256" key="1">
    <source>
        <dbReference type="ARBA" id="ARBA00009410"/>
    </source>
</evidence>
<dbReference type="Gene3D" id="3.50.50.60">
    <property type="entry name" value="FAD/NAD(P)-binding domain"/>
    <property type="match status" value="2"/>
</dbReference>
<dbReference type="GO" id="GO:0016491">
    <property type="term" value="F:oxidoreductase activity"/>
    <property type="evidence" value="ECO:0007669"/>
    <property type="project" value="UniProtKB-KW"/>
</dbReference>
<dbReference type="InterPro" id="IPR036188">
    <property type="entry name" value="FAD/NAD-bd_sf"/>
</dbReference>
<dbReference type="Pfam" id="PF01266">
    <property type="entry name" value="DAO"/>
    <property type="match status" value="1"/>
</dbReference>
<comment type="similarity">
    <text evidence="1">Belongs to the DadA oxidoreductase family.</text>
</comment>
<sequence length="442" mass="47200">MFLFSDQSPVTFHDDLPDEVDVAIIGGGVIGVTTAWFLAKSGRRVLICDKGRIAGEQSSRNWGWVRVNGRDEAETPIAIESLRLWEAFGEELGPDIGFQRRGIIELAETDDEMAFCEGWLDIAKANQLDTKLLSPGDIADVFPAAQGAWKGAMITPSDGRAEPFTAVPAIARAAQGAGVSIRERCAVRTIDVQNGRVTGVVTENGAVKAGAVLCAAGAWSNMFLGNLGVDLPQLAVRGTVARTAPAASVFDGAAGAKDIFIRRREDGGYTIASAITEHLIGASSFRYGASFLPALKSASELRFGLGADPTQALFPRPRWGGEEATPFEKTRVLNPAPSQSVLQKMRTHLNDRIPALRDAAFIESWAGMIDAMPDVVPVMDELRAPKGLFIATGFSGHGFGIGPGAGKVMAEMIDGQAPRYDLKRFRFARFKDGSKIDPGPGI</sequence>
<proteinExistence type="inferred from homology"/>
<dbReference type="PANTHER" id="PTHR13847:SF280">
    <property type="entry name" value="D-AMINO ACID DEHYDROGENASE"/>
    <property type="match status" value="1"/>
</dbReference>